<dbReference type="GO" id="GO:0016810">
    <property type="term" value="F:hydrolase activity, acting on carbon-nitrogen (but not peptide) bonds"/>
    <property type="evidence" value="ECO:0007669"/>
    <property type="project" value="InterPro"/>
</dbReference>
<dbReference type="OrthoDB" id="9763050at2"/>
<dbReference type="InterPro" id="IPR002509">
    <property type="entry name" value="NODB_dom"/>
</dbReference>
<keyword evidence="3" id="KW-1133">Transmembrane helix</keyword>
<protein>
    <submittedName>
        <fullName evidence="5">Polysaccharide deacetylase</fullName>
        <ecNumber evidence="5">3.2.1.8</ecNumber>
    </submittedName>
</protein>
<reference evidence="5 6" key="1">
    <citation type="submission" date="2014-03" db="EMBL/GenBank/DDBJ databases">
        <title>Genomics of Bifidobacteria.</title>
        <authorList>
            <person name="Ventura M."/>
            <person name="Milani C."/>
            <person name="Lugli G.A."/>
        </authorList>
    </citation>
    <scope>NUCLEOTIDE SEQUENCE [LARGE SCALE GENOMIC DNA]</scope>
    <source>
        <strain evidence="5 6">LMG 21395</strain>
    </source>
</reference>
<name>A0A087E2G1_9BIFI</name>
<dbReference type="InterPro" id="IPR011330">
    <property type="entry name" value="Glyco_hydro/deAcase_b/a-brl"/>
</dbReference>
<evidence type="ECO:0000256" key="2">
    <source>
        <dbReference type="ARBA" id="ARBA00022801"/>
    </source>
</evidence>
<dbReference type="GO" id="GO:0005975">
    <property type="term" value="P:carbohydrate metabolic process"/>
    <property type="evidence" value="ECO:0007669"/>
    <property type="project" value="InterPro"/>
</dbReference>
<dbReference type="EC" id="3.2.1.8" evidence="5"/>
<keyword evidence="1" id="KW-0479">Metal-binding</keyword>
<dbReference type="PANTHER" id="PTHR10587">
    <property type="entry name" value="GLYCOSYL TRANSFERASE-RELATED"/>
    <property type="match status" value="1"/>
</dbReference>
<proteinExistence type="predicted"/>
<dbReference type="PROSITE" id="PS51677">
    <property type="entry name" value="NODB"/>
    <property type="match status" value="1"/>
</dbReference>
<keyword evidence="2 5" id="KW-0378">Hydrolase</keyword>
<feature type="domain" description="NodB homology" evidence="4">
    <location>
        <begin position="209"/>
        <end position="389"/>
    </location>
</feature>
<dbReference type="RefSeq" id="WP_033521074.1">
    <property type="nucleotide sequence ID" value="NZ_JGZT01000007.1"/>
</dbReference>
<dbReference type="GO" id="GO:0016020">
    <property type="term" value="C:membrane"/>
    <property type="evidence" value="ECO:0007669"/>
    <property type="project" value="TreeGrafter"/>
</dbReference>
<feature type="transmembrane region" description="Helical" evidence="3">
    <location>
        <begin position="28"/>
        <end position="47"/>
    </location>
</feature>
<evidence type="ECO:0000256" key="1">
    <source>
        <dbReference type="ARBA" id="ARBA00022723"/>
    </source>
</evidence>
<keyword evidence="3" id="KW-0472">Membrane</keyword>
<dbReference type="GO" id="GO:0046872">
    <property type="term" value="F:metal ion binding"/>
    <property type="evidence" value="ECO:0007669"/>
    <property type="project" value="UniProtKB-KW"/>
</dbReference>
<evidence type="ECO:0000313" key="6">
    <source>
        <dbReference type="Proteomes" id="UP000029003"/>
    </source>
</evidence>
<evidence type="ECO:0000256" key="3">
    <source>
        <dbReference type="SAM" id="Phobius"/>
    </source>
</evidence>
<dbReference type="SUPFAM" id="SSF88713">
    <property type="entry name" value="Glycoside hydrolase/deacetylase"/>
    <property type="match status" value="1"/>
</dbReference>
<organism evidence="5 6">
    <name type="scientific">Bifidobacterium thermacidophilum subsp. thermacidophilum</name>
    <dbReference type="NCBI Taxonomy" id="79262"/>
    <lineage>
        <taxon>Bacteria</taxon>
        <taxon>Bacillati</taxon>
        <taxon>Actinomycetota</taxon>
        <taxon>Actinomycetes</taxon>
        <taxon>Bifidobacteriales</taxon>
        <taxon>Bifidobacteriaceae</taxon>
        <taxon>Bifidobacterium</taxon>
    </lineage>
</organism>
<dbReference type="CDD" id="cd10917">
    <property type="entry name" value="CE4_NodB_like_6s_7s"/>
    <property type="match status" value="1"/>
</dbReference>
<keyword evidence="5" id="KW-0326">Glycosidase</keyword>
<dbReference type="InterPro" id="IPR050248">
    <property type="entry name" value="Polysacc_deacetylase_ArnD"/>
</dbReference>
<evidence type="ECO:0000313" key="5">
    <source>
        <dbReference type="EMBL" id="KFJ01962.1"/>
    </source>
</evidence>
<dbReference type="Proteomes" id="UP000029003">
    <property type="component" value="Unassembled WGS sequence"/>
</dbReference>
<dbReference type="AlphaFoldDB" id="A0A087E2G1"/>
<comment type="caution">
    <text evidence="5">The sequence shown here is derived from an EMBL/GenBank/DDBJ whole genome shotgun (WGS) entry which is preliminary data.</text>
</comment>
<dbReference type="PANTHER" id="PTHR10587:SF133">
    <property type="entry name" value="CHITIN DEACETYLASE 1-RELATED"/>
    <property type="match status" value="1"/>
</dbReference>
<dbReference type="Pfam" id="PF01522">
    <property type="entry name" value="Polysacc_deac_1"/>
    <property type="match status" value="1"/>
</dbReference>
<evidence type="ECO:0000259" key="4">
    <source>
        <dbReference type="PROSITE" id="PS51677"/>
    </source>
</evidence>
<dbReference type="GO" id="GO:0031176">
    <property type="term" value="F:endo-1,4-beta-xylanase activity"/>
    <property type="evidence" value="ECO:0007669"/>
    <property type="project" value="UniProtKB-EC"/>
</dbReference>
<dbReference type="Gene3D" id="3.20.20.370">
    <property type="entry name" value="Glycoside hydrolase/deacetylase"/>
    <property type="match status" value="1"/>
</dbReference>
<sequence length="414" mass="45101">MKEVEELSFGDSATGASERKRHLWVGKLIAVLIVVALVVVCASAWAWEARLRHIIVFVNGRQAEISVGTTAKQLLKDHDDFGTHPGRLLAVDGSVIKKYGGHPAELRVDGSVIDPADWGNTRFSGNADISVKSGGDVAEGHAIDYAPIPYTVSVNIKGSVIQMVKTRGKDGKREIWVGDISKRRITKRVIAQPVDAQIVGVSPRPQGHKVIALTFDDGPSDQYTAPILDILKQKGVKATFFDVGQYSVQYPALEKRMVAEGHEVASHSNTHPFMPKMKRDALRAEITAGFANMKKASGVSTRMMRSPYGSFTVDQWKDVYDLVDYNVLWSIDTEDWRRPGAQAIHDAVLNHAYNGAVVLMHDGGGNRDQDIQALPGIIDDLKAQGYEFVTISGLLKLAGISAAPLADEDGNAKK</sequence>
<accession>A0A087E2G1</accession>
<dbReference type="EMBL" id="JGZT01000007">
    <property type="protein sequence ID" value="KFJ01962.1"/>
    <property type="molecule type" value="Genomic_DNA"/>
</dbReference>
<gene>
    <name evidence="5" type="ORF">THER5_0137</name>
</gene>
<keyword evidence="3" id="KW-0812">Transmembrane</keyword>